<dbReference type="InterPro" id="IPR001611">
    <property type="entry name" value="Leu-rich_rpt"/>
</dbReference>
<evidence type="ECO:0000256" key="12">
    <source>
        <dbReference type="SAM" id="Phobius"/>
    </source>
</evidence>
<keyword evidence="16" id="KW-1185">Reference proteome</keyword>
<reference evidence="15" key="1">
    <citation type="submission" date="2024-10" db="EMBL/GenBank/DDBJ databases">
        <authorList>
            <person name="Ryan C."/>
        </authorList>
    </citation>
    <scope>NUCLEOTIDE SEQUENCE [LARGE SCALE GENOMIC DNA]</scope>
</reference>
<keyword evidence="2" id="KW-0597">Phosphoprotein</keyword>
<evidence type="ECO:0000256" key="11">
    <source>
        <dbReference type="SAM" id="MobiDB-lite"/>
    </source>
</evidence>
<dbReference type="Proteomes" id="UP001497457">
    <property type="component" value="Chromosome 17b"/>
</dbReference>
<evidence type="ECO:0000256" key="10">
    <source>
        <dbReference type="ARBA" id="ARBA00023136"/>
    </source>
</evidence>
<dbReference type="InterPro" id="IPR013210">
    <property type="entry name" value="LRR_N_plant-typ"/>
</dbReference>
<dbReference type="GO" id="GO:0005524">
    <property type="term" value="F:ATP binding"/>
    <property type="evidence" value="ECO:0007669"/>
    <property type="project" value="UniProtKB-KW"/>
</dbReference>
<name>A0ABC8YRY4_9POAL</name>
<keyword evidence="6" id="KW-0677">Repeat</keyword>
<feature type="region of interest" description="Disordered" evidence="11">
    <location>
        <begin position="297"/>
        <end position="339"/>
    </location>
</feature>
<evidence type="ECO:0000259" key="14">
    <source>
        <dbReference type="PROSITE" id="PS50011"/>
    </source>
</evidence>
<evidence type="ECO:0000256" key="3">
    <source>
        <dbReference type="ARBA" id="ARBA00022614"/>
    </source>
</evidence>
<dbReference type="PROSITE" id="PS50011">
    <property type="entry name" value="PROTEIN_KINASE_DOM"/>
    <property type="match status" value="1"/>
</dbReference>
<evidence type="ECO:0000313" key="16">
    <source>
        <dbReference type="Proteomes" id="UP001497457"/>
    </source>
</evidence>
<keyword evidence="4 12" id="KW-0812">Transmembrane</keyword>
<evidence type="ECO:0000256" key="7">
    <source>
        <dbReference type="ARBA" id="ARBA00022741"/>
    </source>
</evidence>
<proteinExistence type="predicted"/>
<dbReference type="Pfam" id="PF07714">
    <property type="entry name" value="PK_Tyr_Ser-Thr"/>
    <property type="match status" value="1"/>
</dbReference>
<dbReference type="FunFam" id="3.80.10.10:FF:000234">
    <property type="entry name" value="Probable inactive receptor kinase RLK902"/>
    <property type="match status" value="1"/>
</dbReference>
<comment type="subcellular location">
    <subcellularLocation>
        <location evidence="1">Membrane</location>
    </subcellularLocation>
</comment>
<dbReference type="InterPro" id="IPR000719">
    <property type="entry name" value="Prot_kinase_dom"/>
</dbReference>
<evidence type="ECO:0000313" key="15">
    <source>
        <dbReference type="EMBL" id="CAL4948809.1"/>
    </source>
</evidence>
<evidence type="ECO:0000256" key="5">
    <source>
        <dbReference type="ARBA" id="ARBA00022729"/>
    </source>
</evidence>
<sequence>MPGPRLPLAALLLAVAAAAFLFPRAAVAEPPASERSALLAFLTATPHERRLGWNTSTSTCSWVGVTCDGAQSTVVEVRLPGVGLVGAIPPGTLGRLTNLRVLSLRSNRVLGSIPNDVLQLPNLKALYLQQNRLSGAIPPGIAGLPLERLVLAHNDFSGPIPFALNNLTALRVLRLDGKNLSGSIPSISIPKLGVFNVSDNNLNGSIPKSLSRFPKDSFAGNRLLCGDPLPPCNSSFFPPAPAPGMSPGGEPVPGASKKHRKLSGAAIAGIVVGAVVAGLLLLVAIVLCAVHRRRSRDGAREGPKAAAAASSAAAAGGARGQPPPGSGEGMTSSSKEDLGGGASGSAAAVAAAAAAAGGAGAGAGEQSRLVFVGKGAGYSFDLEDLLRASAEVLGKGSVGTSYKAVLEEGTTVVVKRLKDVAAARREFDAHMEALGRVEHRNVLPVRAYYFSKDEKLLVYDYLPNGSLSAMLHGSRGSGRTPLDWEARMRSALSAARGLAHLHTAHNLVHGNVKASNVLLRPDPDAAALSDFSLHQLFAPSSTRAGGYRAPEVVDSRRLTFKSDVYSLGVLFLELLTGKSPAHASLEGDGTLDLPRWVQSVVREEWTAEVFDVELVRLGASAEEEMVALLQVAMACVATVPDARPDAPDVVRMIEEIGGGHGGRTTTEESEGVRGTSEEERSRSGGTPPAAPTP</sequence>
<feature type="compositionally biased region" description="Low complexity" evidence="11">
    <location>
        <begin position="304"/>
        <end position="316"/>
    </location>
</feature>
<evidence type="ECO:0000256" key="1">
    <source>
        <dbReference type="ARBA" id="ARBA00004370"/>
    </source>
</evidence>
<dbReference type="SUPFAM" id="SSF52058">
    <property type="entry name" value="L domain-like"/>
    <property type="match status" value="1"/>
</dbReference>
<evidence type="ECO:0000256" key="6">
    <source>
        <dbReference type="ARBA" id="ARBA00022737"/>
    </source>
</evidence>
<keyword evidence="10 12" id="KW-0472">Membrane</keyword>
<dbReference type="InterPro" id="IPR050994">
    <property type="entry name" value="At_inactive_RLKs"/>
</dbReference>
<evidence type="ECO:0000256" key="2">
    <source>
        <dbReference type="ARBA" id="ARBA00022553"/>
    </source>
</evidence>
<dbReference type="SUPFAM" id="SSF56112">
    <property type="entry name" value="Protein kinase-like (PK-like)"/>
    <property type="match status" value="1"/>
</dbReference>
<feature type="chain" id="PRO_5044856757" description="Protein kinase domain-containing protein" evidence="13">
    <location>
        <begin position="29"/>
        <end position="693"/>
    </location>
</feature>
<keyword evidence="3" id="KW-0433">Leucine-rich repeat</keyword>
<feature type="domain" description="Protein kinase" evidence="14">
    <location>
        <begin position="387"/>
        <end position="656"/>
    </location>
</feature>
<dbReference type="FunFam" id="3.30.200.20:FF:000307">
    <property type="entry name" value="pollen receptor-like kinase 1"/>
    <property type="match status" value="1"/>
</dbReference>
<dbReference type="CDD" id="cd14066">
    <property type="entry name" value="STKc_IRAK"/>
    <property type="match status" value="1"/>
</dbReference>
<gene>
    <name evidence="15" type="ORF">URODEC1_LOCUS37613</name>
</gene>
<dbReference type="FunFam" id="1.10.510.10:FF:000095">
    <property type="entry name" value="protein STRUBBELIG-RECEPTOR FAMILY 8"/>
    <property type="match status" value="1"/>
</dbReference>
<dbReference type="Pfam" id="PF13855">
    <property type="entry name" value="LRR_8"/>
    <property type="match status" value="1"/>
</dbReference>
<accession>A0ABC8YRY4</accession>
<feature type="region of interest" description="Disordered" evidence="11">
    <location>
        <begin position="236"/>
        <end position="257"/>
    </location>
</feature>
<dbReference type="Gene3D" id="3.80.10.10">
    <property type="entry name" value="Ribonuclease Inhibitor"/>
    <property type="match status" value="2"/>
</dbReference>
<dbReference type="Gene3D" id="1.10.510.10">
    <property type="entry name" value="Transferase(Phosphotransferase) domain 1"/>
    <property type="match status" value="1"/>
</dbReference>
<dbReference type="InterPro" id="IPR011009">
    <property type="entry name" value="Kinase-like_dom_sf"/>
</dbReference>
<dbReference type="InterPro" id="IPR032675">
    <property type="entry name" value="LRR_dom_sf"/>
</dbReference>
<evidence type="ECO:0000256" key="13">
    <source>
        <dbReference type="SAM" id="SignalP"/>
    </source>
</evidence>
<dbReference type="Gene3D" id="3.30.200.20">
    <property type="entry name" value="Phosphorylase Kinase, domain 1"/>
    <property type="match status" value="1"/>
</dbReference>
<protein>
    <recommendedName>
        <fullName evidence="14">Protein kinase domain-containing protein</fullName>
    </recommendedName>
</protein>
<dbReference type="GO" id="GO:0016020">
    <property type="term" value="C:membrane"/>
    <property type="evidence" value="ECO:0007669"/>
    <property type="project" value="UniProtKB-SubCell"/>
</dbReference>
<dbReference type="PANTHER" id="PTHR48010">
    <property type="entry name" value="OS05G0588300 PROTEIN"/>
    <property type="match status" value="1"/>
</dbReference>
<dbReference type="PANTHER" id="PTHR48010:SF55">
    <property type="entry name" value="OS01G0607900 PROTEIN"/>
    <property type="match status" value="1"/>
</dbReference>
<evidence type="ECO:0000256" key="8">
    <source>
        <dbReference type="ARBA" id="ARBA00022840"/>
    </source>
</evidence>
<keyword evidence="7" id="KW-0547">Nucleotide-binding</keyword>
<dbReference type="EMBL" id="OZ075127">
    <property type="protein sequence ID" value="CAL4948809.1"/>
    <property type="molecule type" value="Genomic_DNA"/>
</dbReference>
<feature type="region of interest" description="Disordered" evidence="11">
    <location>
        <begin position="655"/>
        <end position="693"/>
    </location>
</feature>
<dbReference type="Pfam" id="PF08263">
    <property type="entry name" value="LRRNT_2"/>
    <property type="match status" value="1"/>
</dbReference>
<keyword evidence="8" id="KW-0067">ATP-binding</keyword>
<keyword evidence="5 13" id="KW-0732">Signal</keyword>
<feature type="transmembrane region" description="Helical" evidence="12">
    <location>
        <begin position="266"/>
        <end position="290"/>
    </location>
</feature>
<evidence type="ECO:0000256" key="9">
    <source>
        <dbReference type="ARBA" id="ARBA00022989"/>
    </source>
</evidence>
<dbReference type="AlphaFoldDB" id="A0ABC8YRY4"/>
<feature type="signal peptide" evidence="13">
    <location>
        <begin position="1"/>
        <end position="28"/>
    </location>
</feature>
<dbReference type="InterPro" id="IPR001245">
    <property type="entry name" value="Ser-Thr/Tyr_kinase_cat_dom"/>
</dbReference>
<organism evidence="15 16">
    <name type="scientific">Urochloa decumbens</name>
    <dbReference type="NCBI Taxonomy" id="240449"/>
    <lineage>
        <taxon>Eukaryota</taxon>
        <taxon>Viridiplantae</taxon>
        <taxon>Streptophyta</taxon>
        <taxon>Embryophyta</taxon>
        <taxon>Tracheophyta</taxon>
        <taxon>Spermatophyta</taxon>
        <taxon>Magnoliopsida</taxon>
        <taxon>Liliopsida</taxon>
        <taxon>Poales</taxon>
        <taxon>Poaceae</taxon>
        <taxon>PACMAD clade</taxon>
        <taxon>Panicoideae</taxon>
        <taxon>Panicodae</taxon>
        <taxon>Paniceae</taxon>
        <taxon>Melinidinae</taxon>
        <taxon>Urochloa</taxon>
    </lineage>
</organism>
<keyword evidence="9 12" id="KW-1133">Transmembrane helix</keyword>
<evidence type="ECO:0000256" key="4">
    <source>
        <dbReference type="ARBA" id="ARBA00022692"/>
    </source>
</evidence>